<dbReference type="Proteomes" id="UP000663845">
    <property type="component" value="Unassembled WGS sequence"/>
</dbReference>
<evidence type="ECO:0000313" key="6">
    <source>
        <dbReference type="EMBL" id="CAF4047500.1"/>
    </source>
</evidence>
<dbReference type="EMBL" id="CAJOBB010004712">
    <property type="protein sequence ID" value="CAF4100164.1"/>
    <property type="molecule type" value="Genomic_DNA"/>
</dbReference>
<dbReference type="Proteomes" id="UP000663891">
    <property type="component" value="Unassembled WGS sequence"/>
</dbReference>
<evidence type="ECO:0000313" key="2">
    <source>
        <dbReference type="EMBL" id="CAF0975403.1"/>
    </source>
</evidence>
<evidence type="ECO:0000313" key="4">
    <source>
        <dbReference type="EMBL" id="CAF1137803.1"/>
    </source>
</evidence>
<name>A0A814F1Z5_9BILA</name>
<evidence type="ECO:0000313" key="8">
    <source>
        <dbReference type="Proteomes" id="UP000663860"/>
    </source>
</evidence>
<accession>A0A814F1Z5</accession>
<keyword evidence="1" id="KW-0812">Transmembrane</keyword>
<protein>
    <submittedName>
        <fullName evidence="2">Uncharacterized protein</fullName>
    </submittedName>
</protein>
<evidence type="ECO:0000313" key="7">
    <source>
        <dbReference type="EMBL" id="CAF4100164.1"/>
    </source>
</evidence>
<dbReference type="EMBL" id="CAJOAZ010001708">
    <property type="protein sequence ID" value="CAF3847021.1"/>
    <property type="molecule type" value="Genomic_DNA"/>
</dbReference>
<dbReference type="EMBL" id="CAJOAY010003940">
    <property type="protein sequence ID" value="CAF4047500.1"/>
    <property type="molecule type" value="Genomic_DNA"/>
</dbReference>
<dbReference type="EMBL" id="CAJNON010000180">
    <property type="protein sequence ID" value="CAF1074680.1"/>
    <property type="molecule type" value="Genomic_DNA"/>
</dbReference>
<organism evidence="2 8">
    <name type="scientific">Adineta steineri</name>
    <dbReference type="NCBI Taxonomy" id="433720"/>
    <lineage>
        <taxon>Eukaryota</taxon>
        <taxon>Metazoa</taxon>
        <taxon>Spiralia</taxon>
        <taxon>Gnathifera</taxon>
        <taxon>Rotifera</taxon>
        <taxon>Eurotatoria</taxon>
        <taxon>Bdelloidea</taxon>
        <taxon>Adinetida</taxon>
        <taxon>Adinetidae</taxon>
        <taxon>Adineta</taxon>
    </lineage>
</organism>
<dbReference type="Proteomes" id="UP000663881">
    <property type="component" value="Unassembled WGS sequence"/>
</dbReference>
<reference evidence="2" key="1">
    <citation type="submission" date="2021-02" db="EMBL/GenBank/DDBJ databases">
        <authorList>
            <person name="Nowell W R."/>
        </authorList>
    </citation>
    <scope>NUCLEOTIDE SEQUENCE</scope>
</reference>
<gene>
    <name evidence="2" type="ORF">IZO911_LOCUS16275</name>
    <name evidence="4" type="ORF">JYZ213_LOCUS23382</name>
    <name evidence="7" type="ORF">KXQ929_LOCUS34479</name>
    <name evidence="6" type="ORF">OKA104_LOCUS32570</name>
    <name evidence="5" type="ORF">OXD698_LOCUS21046</name>
    <name evidence="3" type="ORF">VCS650_LOCUS18676</name>
</gene>
<evidence type="ECO:0000313" key="3">
    <source>
        <dbReference type="EMBL" id="CAF1074680.1"/>
    </source>
</evidence>
<comment type="caution">
    <text evidence="2">The sequence shown here is derived from an EMBL/GenBank/DDBJ whole genome shotgun (WGS) entry which is preliminary data.</text>
</comment>
<keyword evidence="1" id="KW-1133">Transmembrane helix</keyword>
<dbReference type="AlphaFoldDB" id="A0A814F1Z5"/>
<evidence type="ECO:0000313" key="5">
    <source>
        <dbReference type="EMBL" id="CAF3847021.1"/>
    </source>
</evidence>
<sequence>MNDYKPVPQRSDASTTRTITQRFGISNGCIKIVALVIVLIILAATVIPLGAYFVYGAFHDNRKSSSIGGVRDVVN</sequence>
<evidence type="ECO:0000256" key="1">
    <source>
        <dbReference type="SAM" id="Phobius"/>
    </source>
</evidence>
<keyword evidence="1" id="KW-0472">Membrane</keyword>
<dbReference type="Proteomes" id="UP000663860">
    <property type="component" value="Unassembled WGS sequence"/>
</dbReference>
<dbReference type="EMBL" id="CAJNOE010000145">
    <property type="protein sequence ID" value="CAF0975403.1"/>
    <property type="molecule type" value="Genomic_DNA"/>
</dbReference>
<dbReference type="Proteomes" id="UP000663844">
    <property type="component" value="Unassembled WGS sequence"/>
</dbReference>
<feature type="transmembrane region" description="Helical" evidence="1">
    <location>
        <begin position="32"/>
        <end position="55"/>
    </location>
</feature>
<proteinExistence type="predicted"/>
<dbReference type="Proteomes" id="UP000663868">
    <property type="component" value="Unassembled WGS sequence"/>
</dbReference>
<dbReference type="EMBL" id="CAJNOG010000275">
    <property type="protein sequence ID" value="CAF1137803.1"/>
    <property type="molecule type" value="Genomic_DNA"/>
</dbReference>